<evidence type="ECO:0000256" key="5">
    <source>
        <dbReference type="ARBA" id="ARBA00023136"/>
    </source>
</evidence>
<protein>
    <submittedName>
        <fullName evidence="7">Permease YjgP/YjgQ family protein</fullName>
    </submittedName>
</protein>
<dbReference type="InterPro" id="IPR005495">
    <property type="entry name" value="LptG/LptF_permease"/>
</dbReference>
<keyword evidence="4 6" id="KW-1133">Transmembrane helix</keyword>
<organism evidence="7">
    <name type="scientific">uncultured Aureispira sp</name>
    <dbReference type="NCBI Taxonomy" id="1331704"/>
    <lineage>
        <taxon>Bacteria</taxon>
        <taxon>Pseudomonadati</taxon>
        <taxon>Bacteroidota</taxon>
        <taxon>Saprospiria</taxon>
        <taxon>Saprospirales</taxon>
        <taxon>Saprospiraceae</taxon>
        <taxon>Aureispira</taxon>
        <taxon>environmental samples</taxon>
    </lineage>
</organism>
<dbReference type="GO" id="GO:0015920">
    <property type="term" value="P:lipopolysaccharide transport"/>
    <property type="evidence" value="ECO:0007669"/>
    <property type="project" value="TreeGrafter"/>
</dbReference>
<accession>A0A6S6TNU4</accession>
<name>A0A6S6TNU4_9BACT</name>
<evidence type="ECO:0000256" key="3">
    <source>
        <dbReference type="ARBA" id="ARBA00022692"/>
    </source>
</evidence>
<proteinExistence type="predicted"/>
<evidence type="ECO:0000256" key="4">
    <source>
        <dbReference type="ARBA" id="ARBA00022989"/>
    </source>
</evidence>
<dbReference type="AlphaFoldDB" id="A0A6S6TNU4"/>
<evidence type="ECO:0000313" key="7">
    <source>
        <dbReference type="EMBL" id="CAA6819767.1"/>
    </source>
</evidence>
<feature type="transmembrane region" description="Helical" evidence="6">
    <location>
        <begin position="286"/>
        <end position="303"/>
    </location>
</feature>
<dbReference type="PANTHER" id="PTHR33529">
    <property type="entry name" value="SLR0882 PROTEIN-RELATED"/>
    <property type="match status" value="1"/>
</dbReference>
<comment type="subcellular location">
    <subcellularLocation>
        <location evidence="1">Cell membrane</location>
        <topology evidence="1">Multi-pass membrane protein</topology>
    </subcellularLocation>
</comment>
<dbReference type="PANTHER" id="PTHR33529:SF8">
    <property type="entry name" value="PERMEASE, YJGP_YJGQ FAMILY"/>
    <property type="match status" value="1"/>
</dbReference>
<sequence length="319" mass="36490">MLSVVIDAAEKINDFLEEGGPTFYQVVFEYYLNFIPFLNSLIFPLYNLIAVVFFTSRLASNSEFIAMIGNGVNHYRLLVPYLMGASIIAGLHYYGNHNLIPQSNTTRTMFENTYIYKHNYVGNAGNFHAAASPYEEFYLQGFNRYDSTGSQFAWIKHDSSRLHRTSVWTATKVRLMKPPNHWRLSGIRKRDKVSEFKDNVVKMPLQEYIDTTIGLYITDLVKRDNQKDNMTTDELIKFINKQKAKGTGGTLVFEVERYRRSADPFSIFILTLIGFSIASRKMRGGMAWHLVIGFGLSAIYIFMTKFSTTFSINGGLSPI</sequence>
<evidence type="ECO:0000256" key="2">
    <source>
        <dbReference type="ARBA" id="ARBA00022475"/>
    </source>
</evidence>
<dbReference type="Pfam" id="PF03739">
    <property type="entry name" value="LptF_LptG"/>
    <property type="match status" value="1"/>
</dbReference>
<feature type="transmembrane region" description="Helical" evidence="6">
    <location>
        <begin position="30"/>
        <end position="54"/>
    </location>
</feature>
<evidence type="ECO:0000256" key="1">
    <source>
        <dbReference type="ARBA" id="ARBA00004651"/>
    </source>
</evidence>
<feature type="transmembrane region" description="Helical" evidence="6">
    <location>
        <begin position="75"/>
        <end position="95"/>
    </location>
</feature>
<keyword evidence="5 6" id="KW-0472">Membrane</keyword>
<feature type="transmembrane region" description="Helical" evidence="6">
    <location>
        <begin position="262"/>
        <end position="279"/>
    </location>
</feature>
<dbReference type="GO" id="GO:0043190">
    <property type="term" value="C:ATP-binding cassette (ABC) transporter complex"/>
    <property type="evidence" value="ECO:0007669"/>
    <property type="project" value="TreeGrafter"/>
</dbReference>
<feature type="non-terminal residue" evidence="7">
    <location>
        <position position="319"/>
    </location>
</feature>
<keyword evidence="3 6" id="KW-0812">Transmembrane</keyword>
<keyword evidence="2" id="KW-1003">Cell membrane</keyword>
<gene>
    <name evidence="7" type="ORF">HELGO_WM44518</name>
</gene>
<reference evidence="7" key="1">
    <citation type="submission" date="2020-01" db="EMBL/GenBank/DDBJ databases">
        <authorList>
            <person name="Meier V. D."/>
            <person name="Meier V D."/>
        </authorList>
    </citation>
    <scope>NUCLEOTIDE SEQUENCE</scope>
    <source>
        <strain evidence="7">HLG_WM_MAG_10</strain>
    </source>
</reference>
<evidence type="ECO:0000256" key="6">
    <source>
        <dbReference type="SAM" id="Phobius"/>
    </source>
</evidence>
<dbReference type="EMBL" id="CACVAQ010000277">
    <property type="protein sequence ID" value="CAA6819767.1"/>
    <property type="molecule type" value="Genomic_DNA"/>
</dbReference>